<evidence type="ECO:0000256" key="12">
    <source>
        <dbReference type="ARBA" id="ARBA00023125"/>
    </source>
</evidence>
<dbReference type="GO" id="GO:0003677">
    <property type="term" value="F:DNA binding"/>
    <property type="evidence" value="ECO:0007669"/>
    <property type="project" value="UniProtKB-UniRule"/>
</dbReference>
<keyword evidence="12 16" id="KW-0238">DNA-binding</keyword>
<dbReference type="FunFam" id="1.10.150.20:FF:000002">
    <property type="entry name" value="DNA polymerase I"/>
    <property type="match status" value="1"/>
</dbReference>
<evidence type="ECO:0000256" key="1">
    <source>
        <dbReference type="ARBA" id="ARBA00007705"/>
    </source>
</evidence>
<evidence type="ECO:0000256" key="8">
    <source>
        <dbReference type="ARBA" id="ARBA00022763"/>
    </source>
</evidence>
<dbReference type="SMART" id="SM00279">
    <property type="entry name" value="HhH2"/>
    <property type="match status" value="1"/>
</dbReference>
<evidence type="ECO:0000256" key="2">
    <source>
        <dbReference type="ARBA" id="ARBA00012417"/>
    </source>
</evidence>
<evidence type="ECO:0000256" key="3">
    <source>
        <dbReference type="ARBA" id="ARBA00020311"/>
    </source>
</evidence>
<dbReference type="Gene3D" id="3.40.50.1010">
    <property type="entry name" value="5'-nuclease"/>
    <property type="match status" value="1"/>
</dbReference>
<feature type="coiled-coil region" evidence="17">
    <location>
        <begin position="219"/>
        <end position="246"/>
    </location>
</feature>
<dbReference type="Gene3D" id="1.10.150.20">
    <property type="entry name" value="5' to 3' exonuclease, C-terminal subdomain"/>
    <property type="match status" value="2"/>
</dbReference>
<dbReference type="Gene3D" id="3.30.420.10">
    <property type="entry name" value="Ribonuclease H-like superfamily/Ribonuclease H"/>
    <property type="match status" value="1"/>
</dbReference>
<dbReference type="SUPFAM" id="SSF47807">
    <property type="entry name" value="5' to 3' exonuclease, C-terminal subdomain"/>
    <property type="match status" value="1"/>
</dbReference>
<dbReference type="EC" id="2.7.7.7" evidence="2 15"/>
<dbReference type="GO" id="GO:0003887">
    <property type="term" value="F:DNA-directed DNA polymerase activity"/>
    <property type="evidence" value="ECO:0007669"/>
    <property type="project" value="UniProtKB-UniRule"/>
</dbReference>
<dbReference type="PROSITE" id="PS00447">
    <property type="entry name" value="DNA_POLYMERASE_A"/>
    <property type="match status" value="1"/>
</dbReference>
<dbReference type="Gene3D" id="3.30.70.370">
    <property type="match status" value="1"/>
</dbReference>
<gene>
    <name evidence="16 20" type="primary">polA</name>
    <name evidence="20" type="ORF">PEPMIC_01589</name>
</gene>
<dbReference type="FunFam" id="1.20.1060.10:FF:000001">
    <property type="entry name" value="DNA polymerase I"/>
    <property type="match status" value="1"/>
</dbReference>
<keyword evidence="13 16" id="KW-0234">DNA repair</keyword>
<comment type="catalytic activity">
    <reaction evidence="14 16">
        <text>DNA(n) + a 2'-deoxyribonucleoside 5'-triphosphate = DNA(n+1) + diphosphate</text>
        <dbReference type="Rhea" id="RHEA:22508"/>
        <dbReference type="Rhea" id="RHEA-COMP:17339"/>
        <dbReference type="Rhea" id="RHEA-COMP:17340"/>
        <dbReference type="ChEBI" id="CHEBI:33019"/>
        <dbReference type="ChEBI" id="CHEBI:61560"/>
        <dbReference type="ChEBI" id="CHEBI:173112"/>
        <dbReference type="EC" id="2.7.7.7"/>
    </reaction>
</comment>
<dbReference type="NCBIfam" id="NF004397">
    <property type="entry name" value="PRK05755.1"/>
    <property type="match status" value="1"/>
</dbReference>
<keyword evidence="11 16" id="KW-0239">DNA-directed DNA polymerase</keyword>
<dbReference type="GO" id="GO:0006261">
    <property type="term" value="P:DNA-templated DNA replication"/>
    <property type="evidence" value="ECO:0007669"/>
    <property type="project" value="UniProtKB-UniRule"/>
</dbReference>
<dbReference type="AlphaFoldDB" id="A8SN89"/>
<dbReference type="CDD" id="cd06140">
    <property type="entry name" value="DNA_polA_I_Bacillus_like_exo"/>
    <property type="match status" value="1"/>
</dbReference>
<evidence type="ECO:0000313" key="21">
    <source>
        <dbReference type="Proteomes" id="UP000003162"/>
    </source>
</evidence>
<organism evidence="20 21">
    <name type="scientific">Parvimonas micra ATCC 33270</name>
    <dbReference type="NCBI Taxonomy" id="411465"/>
    <lineage>
        <taxon>Bacteria</taxon>
        <taxon>Bacillati</taxon>
        <taxon>Bacillota</taxon>
        <taxon>Tissierellia</taxon>
        <taxon>Tissierellales</taxon>
        <taxon>Peptoniphilaceae</taxon>
        <taxon>Parvimonas</taxon>
    </lineage>
</organism>
<dbReference type="PRINTS" id="PR00868">
    <property type="entry name" value="DNAPOLI"/>
</dbReference>
<dbReference type="CDD" id="cd08637">
    <property type="entry name" value="DNA_pol_A_pol_I_C"/>
    <property type="match status" value="1"/>
</dbReference>
<evidence type="ECO:0000256" key="13">
    <source>
        <dbReference type="ARBA" id="ARBA00023204"/>
    </source>
</evidence>
<dbReference type="InterPro" id="IPR012337">
    <property type="entry name" value="RNaseH-like_sf"/>
</dbReference>
<dbReference type="SMART" id="SM00482">
    <property type="entry name" value="POLAc"/>
    <property type="match status" value="1"/>
</dbReference>
<accession>A8SN89</accession>
<dbReference type="FunFam" id="3.40.50.1010:FF:000001">
    <property type="entry name" value="DNA polymerase I"/>
    <property type="match status" value="1"/>
</dbReference>
<dbReference type="Pfam" id="PF00476">
    <property type="entry name" value="DNA_pol_A"/>
    <property type="match status" value="1"/>
</dbReference>
<feature type="domain" description="5'-3' exonuclease" evidence="18">
    <location>
        <begin position="14"/>
        <end position="272"/>
    </location>
</feature>
<evidence type="ECO:0000256" key="4">
    <source>
        <dbReference type="ARBA" id="ARBA00022679"/>
    </source>
</evidence>
<dbReference type="eggNOG" id="COG0749">
    <property type="taxonomic scope" value="Bacteria"/>
</dbReference>
<dbReference type="NCBIfam" id="TIGR00593">
    <property type="entry name" value="pola"/>
    <property type="match status" value="1"/>
</dbReference>
<dbReference type="SUPFAM" id="SSF53098">
    <property type="entry name" value="Ribonuclease H-like"/>
    <property type="match status" value="1"/>
</dbReference>
<evidence type="ECO:0000256" key="14">
    <source>
        <dbReference type="ARBA" id="ARBA00049244"/>
    </source>
</evidence>
<dbReference type="GO" id="GO:0006302">
    <property type="term" value="P:double-strand break repair"/>
    <property type="evidence" value="ECO:0007669"/>
    <property type="project" value="TreeGrafter"/>
</dbReference>
<dbReference type="InterPro" id="IPR001098">
    <property type="entry name" value="DNA-dir_DNA_pol_A_palm_dom"/>
</dbReference>
<dbReference type="CDD" id="cd09898">
    <property type="entry name" value="H3TH_53EXO"/>
    <property type="match status" value="1"/>
</dbReference>
<dbReference type="InterPro" id="IPR020045">
    <property type="entry name" value="DNA_polI_H3TH"/>
</dbReference>
<dbReference type="HOGENOM" id="CLU_004675_0_0_9"/>
<dbReference type="SUPFAM" id="SSF56672">
    <property type="entry name" value="DNA/RNA polymerases"/>
    <property type="match status" value="1"/>
</dbReference>
<keyword evidence="10 16" id="KW-0269">Exonuclease</keyword>
<keyword evidence="8 16" id="KW-0227">DNA damage</keyword>
<evidence type="ECO:0000256" key="10">
    <source>
        <dbReference type="ARBA" id="ARBA00022839"/>
    </source>
</evidence>
<dbReference type="InterPro" id="IPR019760">
    <property type="entry name" value="DNA-dir_DNA_pol_A_CS"/>
</dbReference>
<evidence type="ECO:0000259" key="19">
    <source>
        <dbReference type="SMART" id="SM00482"/>
    </source>
</evidence>
<dbReference type="InterPro" id="IPR008918">
    <property type="entry name" value="HhH2"/>
</dbReference>
<dbReference type="InterPro" id="IPR002421">
    <property type="entry name" value="5-3_exonuclease"/>
</dbReference>
<proteinExistence type="inferred from homology"/>
<dbReference type="SMART" id="SM00475">
    <property type="entry name" value="53EXOc"/>
    <property type="match status" value="1"/>
</dbReference>
<dbReference type="FunFam" id="1.10.150.20:FF:000003">
    <property type="entry name" value="DNA polymerase I"/>
    <property type="match status" value="1"/>
</dbReference>
<name>A8SN89_9FIRM</name>
<comment type="subunit">
    <text evidence="16">Single-chain monomer with multiple functions.</text>
</comment>
<reference evidence="20 21" key="1">
    <citation type="submission" date="2007-09" db="EMBL/GenBank/DDBJ databases">
        <title>Draft genome sequence of Peptostreptococcus micros (ATCC 33270).</title>
        <authorList>
            <person name="Sudarsanam P."/>
            <person name="Ley R."/>
            <person name="Guruge J."/>
            <person name="Turnbaugh P.J."/>
            <person name="Mahowald M."/>
            <person name="Liep D."/>
            <person name="Gordon J."/>
        </authorList>
    </citation>
    <scope>NUCLEOTIDE SEQUENCE [LARGE SCALE GENOMIC DNA]</scope>
    <source>
        <strain evidence="20 21">ATCC 33270</strain>
    </source>
</reference>
<dbReference type="Gene3D" id="1.20.1060.10">
    <property type="entry name" value="Taq DNA Polymerase, Chain T, domain 4"/>
    <property type="match status" value="1"/>
</dbReference>
<evidence type="ECO:0000313" key="20">
    <source>
        <dbReference type="EMBL" id="EDP23783.1"/>
    </source>
</evidence>
<keyword evidence="17" id="KW-0175">Coiled coil</keyword>
<comment type="function">
    <text evidence="16">In addition to polymerase activity, this DNA polymerase exhibits 5'-3' exonuclease activity.</text>
</comment>
<dbReference type="InterPro" id="IPR029060">
    <property type="entry name" value="PIN-like_dom_sf"/>
</dbReference>
<keyword evidence="5 16" id="KW-0548">Nucleotidyltransferase</keyword>
<keyword evidence="4 16" id="KW-0808">Transferase</keyword>
<dbReference type="PANTHER" id="PTHR10133">
    <property type="entry name" value="DNA POLYMERASE I"/>
    <property type="match status" value="1"/>
</dbReference>
<evidence type="ECO:0000256" key="6">
    <source>
        <dbReference type="ARBA" id="ARBA00022705"/>
    </source>
</evidence>
<evidence type="ECO:0000256" key="16">
    <source>
        <dbReference type="RuleBase" id="RU004460"/>
    </source>
</evidence>
<keyword evidence="7" id="KW-0540">Nuclease</keyword>
<evidence type="ECO:0000256" key="17">
    <source>
        <dbReference type="SAM" id="Coils"/>
    </source>
</evidence>
<sequence length="888" mass="103040">MVFVIKYILENKMKKILLIDGSSLIFRAFYAIRNLTTKDGVFVNGVYGFLNMYYKALELINPTHIFVAFDKGSKTFRHNEFADYKGTRDNAPNEITYQFGILKDLLSSMNVNYLELDEYEADDIIGTIAKLAQKEGFEVDIFTGDRDYLQLVDDNILVYLTKKGISEIKLMNTESILEEYDLSPKQLIDVKALQGDSSDNIPGVKGVGEKTALKLIQEYGNLENLYENIDNLKGKLKENLVNEKDKAYLSRYLGEIFLRVPIERNIEDFEIKDVNYNEYLKKLEKLEFNSIINKHFKDIKKESTVKSNQNIDFEVINFSEIFEKIKNDDEISIKFFSDKGYIYRKKFYIGIYSNFNKKAYICKNFKLSDFEKFCNLDIKIIGYDIKEELFFALKNNLEFKNYEDVMILEYLIDSNKGNYDILKVSNEFLNLEILDLKEMLGKGKNKKTFFELEEDIIFKFISQNVFAISALYDIFIEKAKENNLISLYENVEKPLVKVLADMEKTGVLVDRNKIIELNEEYSKLAYLYEQKVYELAGEVFNLNSPKQLGVILFEKIGLPVVKKTKTGYSTDVEVLEKLSKKHEIVDYILKYRSLNKLISTYLDGILEYIMDDGRVRTSFKQMITATGRLSSVDPNLQNIPIRSEEGKNIRKVFVADKNKVFIDADYSQIELRVLAHLSKDSVMIDSFKNDLDIHYKTASEVFGVPINEVTDNQRRSAKAVNFGIVYGISDYGLSKDLNITRNEARQYIDGYLNTYPSIKSYMEEIVNKAKKDGFVTTILDRKRYIPEINSKNFNIRSFGERIALNTPIQGSAADIIKLAMIKVYERLKIEKVNAKLILQIHDELIVECEESEKETVKKILKNSMENVYKLDLPLKVDICEGRNWYESK</sequence>
<dbReference type="Pfam" id="PF01367">
    <property type="entry name" value="5_3_exonuc"/>
    <property type="match status" value="1"/>
</dbReference>
<dbReference type="InterPro" id="IPR020046">
    <property type="entry name" value="5-3_exonucl_a-hlix_arch_N"/>
</dbReference>
<dbReference type="CDD" id="cd09859">
    <property type="entry name" value="PIN_53EXO"/>
    <property type="match status" value="1"/>
</dbReference>
<dbReference type="EMBL" id="ABEE02000017">
    <property type="protein sequence ID" value="EDP23783.1"/>
    <property type="molecule type" value="Genomic_DNA"/>
</dbReference>
<dbReference type="PANTHER" id="PTHR10133:SF27">
    <property type="entry name" value="DNA POLYMERASE NU"/>
    <property type="match status" value="1"/>
</dbReference>
<evidence type="ECO:0000259" key="18">
    <source>
        <dbReference type="SMART" id="SM00475"/>
    </source>
</evidence>
<comment type="caution">
    <text evidence="20">The sequence shown here is derived from an EMBL/GenBank/DDBJ whole genome shotgun (WGS) entry which is preliminary data.</text>
</comment>
<evidence type="ECO:0000256" key="15">
    <source>
        <dbReference type="NCBIfam" id="TIGR00593"/>
    </source>
</evidence>
<evidence type="ECO:0000256" key="7">
    <source>
        <dbReference type="ARBA" id="ARBA00022722"/>
    </source>
</evidence>
<keyword evidence="9 16" id="KW-0378">Hydrolase</keyword>
<dbReference type="InterPro" id="IPR043502">
    <property type="entry name" value="DNA/RNA_pol_sf"/>
</dbReference>
<feature type="domain" description="DNA-directed DNA polymerase family A palm" evidence="19">
    <location>
        <begin position="646"/>
        <end position="852"/>
    </location>
</feature>
<dbReference type="Proteomes" id="UP000003162">
    <property type="component" value="Unassembled WGS sequence"/>
</dbReference>
<dbReference type="InterPro" id="IPR036397">
    <property type="entry name" value="RNaseH_sf"/>
</dbReference>
<dbReference type="InterPro" id="IPR002298">
    <property type="entry name" value="DNA_polymerase_A"/>
</dbReference>
<dbReference type="InterPro" id="IPR018320">
    <property type="entry name" value="DNA_polymerase_1"/>
</dbReference>
<reference evidence="20 21" key="2">
    <citation type="submission" date="2007-09" db="EMBL/GenBank/DDBJ databases">
        <authorList>
            <person name="Fulton L."/>
            <person name="Clifton S."/>
            <person name="Fulton B."/>
            <person name="Xu J."/>
            <person name="Minx P."/>
            <person name="Pepin K.H."/>
            <person name="Johnson M."/>
            <person name="Thiruvilangam P."/>
            <person name="Bhonagiri V."/>
            <person name="Nash W.E."/>
            <person name="Mardis E.R."/>
            <person name="Wilson R.K."/>
        </authorList>
    </citation>
    <scope>NUCLEOTIDE SEQUENCE [LARGE SCALE GENOMIC DNA]</scope>
    <source>
        <strain evidence="20 21">ATCC 33270</strain>
    </source>
</reference>
<dbReference type="SUPFAM" id="SSF88723">
    <property type="entry name" value="PIN domain-like"/>
    <property type="match status" value="1"/>
</dbReference>
<keyword evidence="6 16" id="KW-0235">DNA replication</keyword>
<evidence type="ECO:0000256" key="11">
    <source>
        <dbReference type="ARBA" id="ARBA00022932"/>
    </source>
</evidence>
<protein>
    <recommendedName>
        <fullName evidence="3 15">DNA polymerase I</fullName>
        <ecNumber evidence="2 15">2.7.7.7</ecNumber>
    </recommendedName>
</protein>
<dbReference type="InterPro" id="IPR036279">
    <property type="entry name" value="5-3_exonuclease_C_sf"/>
</dbReference>
<dbReference type="Pfam" id="PF02739">
    <property type="entry name" value="5_3_exonuc_N"/>
    <property type="match status" value="1"/>
</dbReference>
<evidence type="ECO:0000256" key="5">
    <source>
        <dbReference type="ARBA" id="ARBA00022695"/>
    </source>
</evidence>
<comment type="similarity">
    <text evidence="1 16">Belongs to the DNA polymerase type-A family.</text>
</comment>
<dbReference type="GO" id="GO:0008409">
    <property type="term" value="F:5'-3' exonuclease activity"/>
    <property type="evidence" value="ECO:0007669"/>
    <property type="project" value="UniProtKB-UniRule"/>
</dbReference>
<evidence type="ECO:0000256" key="9">
    <source>
        <dbReference type="ARBA" id="ARBA00022801"/>
    </source>
</evidence>